<feature type="compositionally biased region" description="Polar residues" evidence="1">
    <location>
        <begin position="2510"/>
        <end position="2519"/>
    </location>
</feature>
<evidence type="ECO:0000313" key="5">
    <source>
        <dbReference type="EMBL" id="KAJ9613398.1"/>
    </source>
</evidence>
<evidence type="ECO:0000259" key="4">
    <source>
        <dbReference type="Pfam" id="PF14228"/>
    </source>
</evidence>
<dbReference type="GO" id="GO:0030427">
    <property type="term" value="C:site of polarized growth"/>
    <property type="evidence" value="ECO:0007669"/>
    <property type="project" value="TreeGrafter"/>
</dbReference>
<evidence type="ECO:0000256" key="1">
    <source>
        <dbReference type="SAM" id="MobiDB-lite"/>
    </source>
</evidence>
<dbReference type="PANTHER" id="PTHR12295:SF30">
    <property type="entry name" value="PROTEIN FURRY"/>
    <property type="match status" value="1"/>
</dbReference>
<feature type="compositionally biased region" description="Polar residues" evidence="1">
    <location>
        <begin position="44"/>
        <end position="79"/>
    </location>
</feature>
<dbReference type="EMBL" id="JAPDRK010000004">
    <property type="protein sequence ID" value="KAJ9613398.1"/>
    <property type="molecule type" value="Genomic_DNA"/>
</dbReference>
<evidence type="ECO:0000313" key="6">
    <source>
        <dbReference type="Proteomes" id="UP001172673"/>
    </source>
</evidence>
<feature type="domain" description="Cell morphogenesis protein N-terminal" evidence="2">
    <location>
        <begin position="368"/>
        <end position="952"/>
    </location>
</feature>
<dbReference type="Proteomes" id="UP001172673">
    <property type="component" value="Unassembled WGS sequence"/>
</dbReference>
<dbReference type="InterPro" id="IPR039867">
    <property type="entry name" value="Furry/Tao3/Mor2"/>
</dbReference>
<dbReference type="PANTHER" id="PTHR12295">
    <property type="entry name" value="FURRY-RELATED"/>
    <property type="match status" value="1"/>
</dbReference>
<comment type="caution">
    <text evidence="5">The sequence shown here is derived from an EMBL/GenBank/DDBJ whole genome shotgun (WGS) entry which is preliminary data.</text>
</comment>
<sequence>MLHNHAQSASNESSAYALDGPGPEQVLQSSAAGRPQLHTRDTSVTRGRPQQSSTQAYGASSRAGSVQPQTHGSEASVSTRGGPLVDTTGLQRRTSNSYGHHRQTSVIHGLQHSRSPSFNSPSSASPLTPESLLGAPTYARYPNGSRRGQFSNASADPSAHTTPVSPYTGHGQGHSIDSLIDNGAVGPDSLSASSQNRRRKDQSRTRRGHAYNSSSFHQQPEPRTPGEYALHHLFHAFVLRADQRINHSISLLETSPDPVEQACATGVDVGFDQLIASLGHISRQGPKPLVDSLMLWRKGKGDTAAQLKKQVYQQRLHNGTTGAPLPPSLPRRHTEPVQAPGEPGVPHGSVDTGSADEDTLTQEYLLADRRATISVYILCRVLVAIFEQSTLLAITQDLANKLEDIVFTQIREVEPAQILTSSIRLANWRIYGEVLGHMSQLDFVNVTFRFTQQLGIWQQEFAKSSGTASARDVESRIELLLLGMRHLHISATPESAFAVADFLSTLAALFSDAHGPRVKQAYCQLFERLLTAVASNPECFQNVPKWKDFIEAINSRLGNMLVKLRHWNTGFPVSILLICISPIETFTAQWLPMISNLAPKLKDRSTRGLALQAICQLLWTYLTRVPDILSIKLRRMEDIIKLTIPQGRKTHVVSEPSTADPLVQLIRILGFTAQELCFRLVLFPLLHYETFQSSRALRIENIEPERMVIGIRGFLALISDLENGDASGPPFPAFSNQAQTFDGLPPSPMSMRTSLGITPPMRSNLEDTKPSSVPVNVSALDDNAKQHYLQFCQILGKITLLCDNTFGGQATLNERFSSTTSLTPKTPLADAFALTRGQDAIAPEQRQSYYELLHVAIQALPRCFTDHIPLNPLINLLCTGSAHVQTNIATSATQSLKAIAKQGHAQAVAIAFPRFIFHYDSQYSTMSDEGRLGPAHIEVTLTLYLELLQIWMEQLKQKALASSSEARDRGTTAPSRALQMELTNAIPHVDEIEAYGLFFLCSQSRRVRAYAIKVLRLVVQFDVVLAQQDSTRIIKLLEDQSSTILDLDEDGLNVAERSRLQKDKRVGPGQSTLIEICSSEVSYDSTLWFKAFPNLIRVVFVACPNAVALCRGTVTERLVMMQNDIEAFSETAGATATMYEYRMQGRSAATSAEVLFDQWKLYLIMACVTLSSPGAQSQSQLADAAHARKTSKGTPATQDKLSSARALFSAIIPMLGAAPDAIRDAVVSALGSINRKIYRTLLESLQYAVIKCNDEAKARITHQRTPSSPQRSQQTERLRTEVTHVYKLTASFLRYDDIFGDDWILNNLVIYTRDLRIFLSDTDVQKDWRFQKLRYHFCGLVEEVFDGVNRSQMPSRWMPFESRKSAFALMEDWCGYSAEQNLSDPNHNNQRSVQERVNASAASEKEKNNLRVAALSAMATLCAGPISIKTESNAILSFNLQRMLSWIDTIFATNNHKMHTIGRRGLKLLLVHNPEHLVIVEHAIEQCYRTESPMALESYFGVVCDVLIEHPDYPIPFWKILSILVFTLGNENRDIRMKSARLIRTLDENQQKSTNLQEFDISISDKTRAVYKLAQFEYSRRLAKANSDIAFMVFSEFSLHYKTARSEHQRNLVVAILPWLQTLELQVDPGTGSPTAVSYMLLANMFEITICSSGAMHNEVQALWQALATGPHAGNVQLILDFIIYLSLDRRDQNFVEYAKQIVVYLSSTPAGARVLEFFMLQLTPKNMVNDKKHADVVGLSLGQVSLIFLVDLMVSPVTLVKDEAIKLIHTVLILWDHYTASVQEQAREMLVHLIHELVTTKIEPQARNSAKAKIESLVEAIRSNSSRISWSYESNTRKDEDDGGSRVPPAMTTLTAEIVSIFNLAFDNFSDSWAKEALHWASICPVRHLACRSFQVFRCISVSLDARMLADMLARLSNTIADEHTDYQTFSMEILTTLKVIIGALEPKNLLRYPQLFWTTCACLNTIHEREFYETLGMLEKFLEKLDLSAVDVTEAMLKGLPGKWDGGFDGLQMSLYKGLKSADSLDKTLFVLQKLAELPDCPLVGSDNRVLYTVLANLPRWLHSFELDTIDSAAVASAQALARIAGIEGHEILSTCLVRYARTEFRTSQEMLSATISGVRSAYFPDCDASSLIFIIGLLTNKTPWFRVKLMDILRELIPIVNMKSPSITTHGPDLISPLLRLLQTEHCTQALEVMDYIMEVAATPMEKHHMRMSMASGSAKAIRKEYERTQSLYGIPHSSGWSIPMPAVYSGLTRHNVHAVFYTCGDSELLNDQDTTTPDVEFQGDDGYTDSYFPPQSRAETIRSLEAADTNVSDLVNTLDSLDDFFDDVEGDEVLTPTGTSQMLTIPTLTEHSTDVYDEHTAPILRQSLSRSTALTNVQDGISEAGPLPGMAHRPQPSLSSQSYSTSAQTSFSSIDELGGPGPSLPSSTKKPILQTSTSPVAHQRPGLHARSITSPANQFPVSQPTASGLAAMPENVSFRSQDEFADQYDEAILSDGENSPFPLLSMTMSNQSKSMSGPGPSEYQTTPTSATDTGGAFSIQGMRRNMRRLTGGKSESQREKEKIKDIARLRGQSGGQNLISAGVQSPRVPRVPPEYLTGGGGNVNGLSPTASPGL</sequence>
<dbReference type="InterPro" id="IPR016024">
    <property type="entry name" value="ARM-type_fold"/>
</dbReference>
<dbReference type="GO" id="GO:0005938">
    <property type="term" value="C:cell cortex"/>
    <property type="evidence" value="ECO:0007669"/>
    <property type="project" value="TreeGrafter"/>
</dbReference>
<dbReference type="GO" id="GO:0000902">
    <property type="term" value="P:cell morphogenesis"/>
    <property type="evidence" value="ECO:0007669"/>
    <property type="project" value="InterPro"/>
</dbReference>
<feature type="domain" description="Cell morphogenesis central region" evidence="4">
    <location>
        <begin position="989"/>
        <end position="1405"/>
    </location>
</feature>
<feature type="compositionally biased region" description="Polar residues" evidence="1">
    <location>
        <begin position="88"/>
        <end position="98"/>
    </location>
</feature>
<feature type="compositionally biased region" description="Polar residues" evidence="1">
    <location>
        <begin position="2428"/>
        <end position="2444"/>
    </location>
</feature>
<feature type="compositionally biased region" description="Low complexity" evidence="1">
    <location>
        <begin position="2401"/>
        <end position="2417"/>
    </location>
</feature>
<feature type="region of interest" description="Disordered" evidence="1">
    <location>
        <begin position="2383"/>
        <end position="2449"/>
    </location>
</feature>
<dbReference type="InterPro" id="IPR025481">
    <property type="entry name" value="Cell_Morphogen_C"/>
</dbReference>
<dbReference type="InterPro" id="IPR029473">
    <property type="entry name" value="MOR2-PAG1_mid"/>
</dbReference>
<dbReference type="SUPFAM" id="SSF48371">
    <property type="entry name" value="ARM repeat"/>
    <property type="match status" value="2"/>
</dbReference>
<feature type="compositionally biased region" description="Polar residues" evidence="1">
    <location>
        <begin position="2608"/>
        <end position="2618"/>
    </location>
</feature>
<dbReference type="Pfam" id="PF14225">
    <property type="entry name" value="MOR2-PAG1_C"/>
    <property type="match status" value="1"/>
</dbReference>
<feature type="compositionally biased region" description="Polar residues" evidence="1">
    <location>
        <begin position="1"/>
        <end position="14"/>
    </location>
</feature>
<feature type="domain" description="Cell morphogenesis central region" evidence="4">
    <location>
        <begin position="1477"/>
        <end position="1707"/>
    </location>
</feature>
<gene>
    <name evidence="5" type="primary">TAO3</name>
    <name evidence="5" type="ORF">H2200_003340</name>
</gene>
<protein>
    <submittedName>
        <fullName evidence="5">Cell morphogenesis protein PAG1</fullName>
    </submittedName>
</protein>
<feature type="compositionally biased region" description="Polar residues" evidence="1">
    <location>
        <begin position="2526"/>
        <end position="2536"/>
    </location>
</feature>
<dbReference type="Pfam" id="PF14228">
    <property type="entry name" value="MOR2-PAG1_mid"/>
    <property type="match status" value="3"/>
</dbReference>
<feature type="compositionally biased region" description="Polar residues" evidence="1">
    <location>
        <begin position="146"/>
        <end position="165"/>
    </location>
</feature>
<feature type="region of interest" description="Disordered" evidence="1">
    <location>
        <begin position="2499"/>
        <end position="2618"/>
    </location>
</feature>
<accession>A0AA39CMM9</accession>
<name>A0AA39CMM9_9EURO</name>
<feature type="compositionally biased region" description="Basic and acidic residues" evidence="1">
    <location>
        <begin position="2559"/>
        <end position="2572"/>
    </location>
</feature>
<organism evidence="5 6">
    <name type="scientific">Cladophialophora chaetospira</name>
    <dbReference type="NCBI Taxonomy" id="386627"/>
    <lineage>
        <taxon>Eukaryota</taxon>
        <taxon>Fungi</taxon>
        <taxon>Dikarya</taxon>
        <taxon>Ascomycota</taxon>
        <taxon>Pezizomycotina</taxon>
        <taxon>Eurotiomycetes</taxon>
        <taxon>Chaetothyriomycetidae</taxon>
        <taxon>Chaetothyriales</taxon>
        <taxon>Herpotrichiellaceae</taxon>
        <taxon>Cladophialophora</taxon>
    </lineage>
</organism>
<feature type="region of interest" description="Disordered" evidence="1">
    <location>
        <begin position="1"/>
        <end position="225"/>
    </location>
</feature>
<feature type="domain" description="Cell morphogenesis protein C-terminal" evidence="3">
    <location>
        <begin position="1955"/>
        <end position="2204"/>
    </location>
</feature>
<feature type="domain" description="Cell morphogenesis central region" evidence="4">
    <location>
        <begin position="1740"/>
        <end position="1914"/>
    </location>
</feature>
<feature type="compositionally biased region" description="Basic residues" evidence="1">
    <location>
        <begin position="196"/>
        <end position="209"/>
    </location>
</feature>
<evidence type="ECO:0000259" key="3">
    <source>
        <dbReference type="Pfam" id="PF14225"/>
    </source>
</evidence>
<keyword evidence="6" id="KW-1185">Reference proteome</keyword>
<dbReference type="InterPro" id="IPR025614">
    <property type="entry name" value="Cell_morpho_N"/>
</dbReference>
<feature type="region of interest" description="Disordered" evidence="1">
    <location>
        <begin position="316"/>
        <end position="354"/>
    </location>
</feature>
<dbReference type="Pfam" id="PF14222">
    <property type="entry name" value="MOR2-PAG1_N"/>
    <property type="match status" value="1"/>
</dbReference>
<reference evidence="5" key="1">
    <citation type="submission" date="2022-10" db="EMBL/GenBank/DDBJ databases">
        <title>Culturing micro-colonial fungi from biological soil crusts in the Mojave desert and describing Neophaeococcomyces mojavensis, and introducing the new genera and species Taxawa tesnikishii.</title>
        <authorList>
            <person name="Kurbessoian T."/>
            <person name="Stajich J.E."/>
        </authorList>
    </citation>
    <scope>NUCLEOTIDE SEQUENCE</scope>
    <source>
        <strain evidence="5">TK_41</strain>
    </source>
</reference>
<proteinExistence type="predicted"/>
<evidence type="ECO:0000259" key="2">
    <source>
        <dbReference type="Pfam" id="PF14222"/>
    </source>
</evidence>
<feature type="compositionally biased region" description="Low complexity" evidence="1">
    <location>
        <begin position="113"/>
        <end position="126"/>
    </location>
</feature>